<evidence type="ECO:0000256" key="2">
    <source>
        <dbReference type="ARBA" id="ARBA00009272"/>
    </source>
</evidence>
<keyword evidence="7" id="KW-0966">Cell projection</keyword>
<evidence type="ECO:0000256" key="1">
    <source>
        <dbReference type="ARBA" id="ARBA00004117"/>
    </source>
</evidence>
<feature type="region of interest" description="Disordered" evidence="6">
    <location>
        <begin position="18"/>
        <end position="40"/>
    </location>
</feature>
<keyword evidence="3 4" id="KW-0975">Bacterial flagellum</keyword>
<evidence type="ECO:0000313" key="8">
    <source>
        <dbReference type="Proteomes" id="UP001058860"/>
    </source>
</evidence>
<dbReference type="EMBL" id="CP088295">
    <property type="protein sequence ID" value="UUY04739.1"/>
    <property type="molecule type" value="Genomic_DNA"/>
</dbReference>
<gene>
    <name evidence="4 7" type="primary">fliE</name>
    <name evidence="7" type="ORF">LRS13_04195</name>
</gene>
<dbReference type="PANTHER" id="PTHR34653">
    <property type="match status" value="1"/>
</dbReference>
<accession>A0ABY5PJ80</accession>
<dbReference type="Pfam" id="PF02049">
    <property type="entry name" value="FliE"/>
    <property type="match status" value="1"/>
</dbReference>
<dbReference type="NCBIfam" id="TIGR00205">
    <property type="entry name" value="fliE"/>
    <property type="match status" value="1"/>
</dbReference>
<dbReference type="InterPro" id="IPR001624">
    <property type="entry name" value="FliE"/>
</dbReference>
<dbReference type="PANTHER" id="PTHR34653:SF1">
    <property type="entry name" value="FLAGELLAR HOOK-BASAL BODY COMPLEX PROTEIN FLIE"/>
    <property type="match status" value="1"/>
</dbReference>
<reference evidence="8" key="1">
    <citation type="submission" date="2021-11" db="EMBL/GenBank/DDBJ databases">
        <title>Cultivation dependent microbiological survey of springs from the worlds oldest radium mine currently devoted to the extraction of radon-saturated water.</title>
        <authorList>
            <person name="Kapinusova G."/>
            <person name="Smrhova T."/>
            <person name="Strejcek M."/>
            <person name="Suman J."/>
            <person name="Jani K."/>
            <person name="Pajer P."/>
            <person name="Uhlik O."/>
        </authorList>
    </citation>
    <scope>NUCLEOTIDE SEQUENCE [LARGE SCALE GENOMIC DNA]</scope>
    <source>
        <strain evidence="8">J379</strain>
    </source>
</reference>
<dbReference type="RefSeq" id="WP_353865217.1">
    <property type="nucleotide sequence ID" value="NZ_CP088295.1"/>
</dbReference>
<proteinExistence type="inferred from homology"/>
<keyword evidence="7" id="KW-0282">Flagellum</keyword>
<evidence type="ECO:0000256" key="4">
    <source>
        <dbReference type="HAMAP-Rule" id="MF_00724"/>
    </source>
</evidence>
<protein>
    <recommendedName>
        <fullName evidence="4 5">Flagellar hook-basal body complex protein FliE</fullName>
    </recommendedName>
</protein>
<keyword evidence="7" id="KW-0969">Cilium</keyword>
<keyword evidence="8" id="KW-1185">Reference proteome</keyword>
<comment type="similarity">
    <text evidence="2 4">Belongs to the FliE family.</text>
</comment>
<dbReference type="HAMAP" id="MF_00724">
    <property type="entry name" value="FliE"/>
    <property type="match status" value="1"/>
</dbReference>
<name>A0ABY5PJ80_9ACTN</name>
<evidence type="ECO:0000256" key="6">
    <source>
        <dbReference type="SAM" id="MobiDB-lite"/>
    </source>
</evidence>
<evidence type="ECO:0000256" key="5">
    <source>
        <dbReference type="NCBIfam" id="TIGR00205"/>
    </source>
</evidence>
<evidence type="ECO:0000256" key="3">
    <source>
        <dbReference type="ARBA" id="ARBA00023143"/>
    </source>
</evidence>
<dbReference type="Proteomes" id="UP001058860">
    <property type="component" value="Chromosome"/>
</dbReference>
<sequence length="110" mass="11770">MTIDPSFLTTTPEWKIEGVGQIEPFTTTSDTTLSSSKSEGFGEMLGKQVAQLQGLQEEASTQAQALATGQAEDPAAVVMAVEKAKLSMQLATQIRERGVTALQEVLRTQV</sequence>
<comment type="subcellular location">
    <subcellularLocation>
        <location evidence="1 4">Bacterial flagellum basal body</location>
    </subcellularLocation>
</comment>
<feature type="compositionally biased region" description="Low complexity" evidence="6">
    <location>
        <begin position="26"/>
        <end position="38"/>
    </location>
</feature>
<evidence type="ECO:0000313" key="7">
    <source>
        <dbReference type="EMBL" id="UUY04739.1"/>
    </source>
</evidence>
<organism evidence="7 8">
    <name type="scientific">Svornostia abyssi</name>
    <dbReference type="NCBI Taxonomy" id="2898438"/>
    <lineage>
        <taxon>Bacteria</taxon>
        <taxon>Bacillati</taxon>
        <taxon>Actinomycetota</taxon>
        <taxon>Thermoleophilia</taxon>
        <taxon>Solirubrobacterales</taxon>
        <taxon>Baekduiaceae</taxon>
        <taxon>Svornostia</taxon>
    </lineage>
</organism>